<feature type="signal peptide" evidence="1">
    <location>
        <begin position="1"/>
        <end position="28"/>
    </location>
</feature>
<feature type="non-terminal residue" evidence="2">
    <location>
        <position position="1"/>
    </location>
</feature>
<gene>
    <name evidence="2" type="ORF">g.45537</name>
</gene>
<evidence type="ECO:0000256" key="1">
    <source>
        <dbReference type="SAM" id="SignalP"/>
    </source>
</evidence>
<keyword evidence="1" id="KW-0732">Signal</keyword>
<organism evidence="2">
    <name type="scientific">Clastoptera arizonana</name>
    <name type="common">Arizona spittle bug</name>
    <dbReference type="NCBI Taxonomy" id="38151"/>
    <lineage>
        <taxon>Eukaryota</taxon>
        <taxon>Metazoa</taxon>
        <taxon>Ecdysozoa</taxon>
        <taxon>Arthropoda</taxon>
        <taxon>Hexapoda</taxon>
        <taxon>Insecta</taxon>
        <taxon>Pterygota</taxon>
        <taxon>Neoptera</taxon>
        <taxon>Paraneoptera</taxon>
        <taxon>Hemiptera</taxon>
        <taxon>Auchenorrhyncha</taxon>
        <taxon>Cercopoidea</taxon>
        <taxon>Clastopteridae</taxon>
        <taxon>Clastoptera</taxon>
    </lineage>
</organism>
<sequence>HTSRRCIPKGLQTILIVVLGFVFQETNAMIGGLDISTQGLDIPNTDISLNPYKRMPNQLWFGPRLGRKKRNEEYEDEQLDGVLNTEENIIDYIRGTPLDEKPNC</sequence>
<feature type="chain" id="PRO_5008581066" evidence="1">
    <location>
        <begin position="29"/>
        <end position="104"/>
    </location>
</feature>
<dbReference type="EMBL" id="GEDC01015068">
    <property type="protein sequence ID" value="JAS22230.1"/>
    <property type="molecule type" value="Transcribed_RNA"/>
</dbReference>
<evidence type="ECO:0000313" key="2">
    <source>
        <dbReference type="EMBL" id="JAS22230.1"/>
    </source>
</evidence>
<proteinExistence type="predicted"/>
<name>A0A1B6D9C2_9HEMI</name>
<protein>
    <submittedName>
        <fullName evidence="2">Uncharacterized protein</fullName>
    </submittedName>
</protein>
<accession>A0A1B6D9C2</accession>
<reference evidence="2" key="1">
    <citation type="submission" date="2015-12" db="EMBL/GenBank/DDBJ databases">
        <title>De novo transcriptome assembly of four potential Pierce s Disease insect vectors from Arizona vineyards.</title>
        <authorList>
            <person name="Tassone E.E."/>
        </authorList>
    </citation>
    <scope>NUCLEOTIDE SEQUENCE</scope>
</reference>
<dbReference type="AlphaFoldDB" id="A0A1B6D9C2"/>